<dbReference type="AlphaFoldDB" id="A0AA86VT72"/>
<protein>
    <submittedName>
        <fullName evidence="1">Uncharacterized protein</fullName>
    </submittedName>
</protein>
<dbReference type="EMBL" id="OY731403">
    <property type="protein sequence ID" value="CAJ1965426.1"/>
    <property type="molecule type" value="Genomic_DNA"/>
</dbReference>
<evidence type="ECO:0000313" key="2">
    <source>
        <dbReference type="Proteomes" id="UP001189624"/>
    </source>
</evidence>
<evidence type="ECO:0000313" key="1">
    <source>
        <dbReference type="EMBL" id="CAJ1965426.1"/>
    </source>
</evidence>
<accession>A0AA86VT72</accession>
<dbReference type="Gramene" id="rna-AYBTSS11_LOCUS20835">
    <property type="protein sequence ID" value="CAJ1965426.1"/>
    <property type="gene ID" value="gene-AYBTSS11_LOCUS20835"/>
</dbReference>
<organism evidence="1 2">
    <name type="scientific">Sphenostylis stenocarpa</name>
    <dbReference type="NCBI Taxonomy" id="92480"/>
    <lineage>
        <taxon>Eukaryota</taxon>
        <taxon>Viridiplantae</taxon>
        <taxon>Streptophyta</taxon>
        <taxon>Embryophyta</taxon>
        <taxon>Tracheophyta</taxon>
        <taxon>Spermatophyta</taxon>
        <taxon>Magnoliopsida</taxon>
        <taxon>eudicotyledons</taxon>
        <taxon>Gunneridae</taxon>
        <taxon>Pentapetalae</taxon>
        <taxon>rosids</taxon>
        <taxon>fabids</taxon>
        <taxon>Fabales</taxon>
        <taxon>Fabaceae</taxon>
        <taxon>Papilionoideae</taxon>
        <taxon>50 kb inversion clade</taxon>
        <taxon>NPAAA clade</taxon>
        <taxon>indigoferoid/millettioid clade</taxon>
        <taxon>Phaseoleae</taxon>
        <taxon>Sphenostylis</taxon>
    </lineage>
</organism>
<name>A0AA86VT72_9FABA</name>
<reference evidence="1" key="1">
    <citation type="submission" date="2023-10" db="EMBL/GenBank/DDBJ databases">
        <authorList>
            <person name="Domelevo Entfellner J.-B."/>
        </authorList>
    </citation>
    <scope>NUCLEOTIDE SEQUENCE</scope>
</reference>
<gene>
    <name evidence="1" type="ORF">AYBTSS11_LOCUS20835</name>
</gene>
<keyword evidence="2" id="KW-1185">Reference proteome</keyword>
<dbReference type="Proteomes" id="UP001189624">
    <property type="component" value="Chromosome 6"/>
</dbReference>
<sequence>MENQRPQSGGLDVTWLDTRSGGWQQWRGQMVADGSKQLQTQSVLHVFYGGGKSPDMGMITCWKLDSLHLGFTIRSEMLPWIFVIGNHLLLGCVQGYVGYRGLKVNWHDGGN</sequence>
<proteinExistence type="predicted"/>